<dbReference type="InterPro" id="IPR001584">
    <property type="entry name" value="Integrase_cat-core"/>
</dbReference>
<accession>A0ABM0MBC4</accession>
<name>A0ABM0MBC4_SACKO</name>
<gene>
    <name evidence="3" type="primary">LOC102804968</name>
</gene>
<dbReference type="PANTHER" id="PTHR47331">
    <property type="entry name" value="PHD-TYPE DOMAIN-CONTAINING PROTEIN"/>
    <property type="match status" value="1"/>
</dbReference>
<dbReference type="SUPFAM" id="SSF53098">
    <property type="entry name" value="Ribonuclease H-like"/>
    <property type="match status" value="1"/>
</dbReference>
<reference evidence="3" key="1">
    <citation type="submission" date="2025-08" db="UniProtKB">
        <authorList>
            <consortium name="RefSeq"/>
        </authorList>
    </citation>
    <scope>IDENTIFICATION</scope>
    <source>
        <tissue evidence="3">Testes</tissue>
    </source>
</reference>
<evidence type="ECO:0000259" key="1">
    <source>
        <dbReference type="PROSITE" id="PS50994"/>
    </source>
</evidence>
<dbReference type="Gene3D" id="3.30.420.10">
    <property type="entry name" value="Ribonuclease H-like superfamily/Ribonuclease H"/>
    <property type="match status" value="1"/>
</dbReference>
<dbReference type="GeneID" id="102804968"/>
<dbReference type="Pfam" id="PF18701">
    <property type="entry name" value="DUF5641"/>
    <property type="match status" value="1"/>
</dbReference>
<sequence>MRRFTVRRSTPRFMVSDNGSTFIAAANELTKLMNDRTVQQHLSINKITWRFNPKRMPWAGGLFERMISITKKCIRKVLGKANASFIELSTLLSEVESAVNDRPLTYLSPSVDDLSPLTPSHLLNGRPLRSLLQINASDPNPNFELNNITANNRVQYLSTLQNGFRKRWVNEYLTSLTERHLYEIKGTTSNRICVGEIILIHEDVTKRVTWQLARVTQLLPGADGIVRVVELKTKHGKTNRPVPRLYPLELNAETPENLPVLITKETDNYLPVATDNEIYSLNTVRPLKSKRAAAIQAAERIHLLQDENLV</sequence>
<feature type="domain" description="Integrase catalytic" evidence="1">
    <location>
        <begin position="1"/>
        <end position="127"/>
    </location>
</feature>
<evidence type="ECO:0000313" key="2">
    <source>
        <dbReference type="Proteomes" id="UP000694865"/>
    </source>
</evidence>
<dbReference type="InterPro" id="IPR036397">
    <property type="entry name" value="RNaseH_sf"/>
</dbReference>
<dbReference type="PROSITE" id="PS50994">
    <property type="entry name" value="INTEGRASE"/>
    <property type="match status" value="1"/>
</dbReference>
<dbReference type="RefSeq" id="XP_006817315.1">
    <property type="nucleotide sequence ID" value="XM_006817252.1"/>
</dbReference>
<dbReference type="InterPro" id="IPR040676">
    <property type="entry name" value="DUF5641"/>
</dbReference>
<organism evidence="2 3">
    <name type="scientific">Saccoglossus kowalevskii</name>
    <name type="common">Acorn worm</name>
    <dbReference type="NCBI Taxonomy" id="10224"/>
    <lineage>
        <taxon>Eukaryota</taxon>
        <taxon>Metazoa</taxon>
        <taxon>Hemichordata</taxon>
        <taxon>Enteropneusta</taxon>
        <taxon>Harrimaniidae</taxon>
        <taxon>Saccoglossus</taxon>
    </lineage>
</organism>
<dbReference type="InterPro" id="IPR012337">
    <property type="entry name" value="RNaseH-like_sf"/>
</dbReference>
<protein>
    <submittedName>
        <fullName evidence="3">Uncharacterized protein LOC102804968</fullName>
    </submittedName>
</protein>
<evidence type="ECO:0000313" key="3">
    <source>
        <dbReference type="RefSeq" id="XP_006817315.1"/>
    </source>
</evidence>
<dbReference type="Proteomes" id="UP000694865">
    <property type="component" value="Unplaced"/>
</dbReference>
<proteinExistence type="predicted"/>
<keyword evidence="2" id="KW-1185">Reference proteome</keyword>
<dbReference type="PANTHER" id="PTHR47331:SF1">
    <property type="entry name" value="GAG-LIKE PROTEIN"/>
    <property type="match status" value="1"/>
</dbReference>